<dbReference type="Gene3D" id="6.10.340.10">
    <property type="match status" value="1"/>
</dbReference>
<dbReference type="PANTHER" id="PTHR45528:SF1">
    <property type="entry name" value="SENSOR HISTIDINE KINASE CPXA"/>
    <property type="match status" value="1"/>
</dbReference>
<keyword evidence="9 17" id="KW-0418">Kinase</keyword>
<dbReference type="EC" id="2.7.13.3" evidence="3"/>
<dbReference type="Gene3D" id="3.30.565.10">
    <property type="entry name" value="Histidine kinase-like ATPase, C-terminal domain"/>
    <property type="match status" value="1"/>
</dbReference>
<evidence type="ECO:0000256" key="6">
    <source>
        <dbReference type="ARBA" id="ARBA00022679"/>
    </source>
</evidence>
<dbReference type="GO" id="GO:0000155">
    <property type="term" value="F:phosphorelay sensor kinase activity"/>
    <property type="evidence" value="ECO:0007669"/>
    <property type="project" value="InterPro"/>
</dbReference>
<keyword evidence="6 17" id="KW-0808">Transferase</keyword>
<feature type="transmembrane region" description="Helical" evidence="14">
    <location>
        <begin position="12"/>
        <end position="33"/>
    </location>
</feature>
<dbReference type="InterPro" id="IPR003661">
    <property type="entry name" value="HisK_dim/P_dom"/>
</dbReference>
<gene>
    <name evidence="17" type="primary">senX3_1</name>
    <name evidence="17" type="ORF">ELLFYP34_01299</name>
</gene>
<dbReference type="InterPro" id="IPR036890">
    <property type="entry name" value="HATPase_C_sf"/>
</dbReference>
<dbReference type="PROSITE" id="PS50885">
    <property type="entry name" value="HAMP"/>
    <property type="match status" value="1"/>
</dbReference>
<keyword evidence="8" id="KW-0547">Nucleotide-binding</keyword>
<evidence type="ECO:0000256" key="8">
    <source>
        <dbReference type="ARBA" id="ARBA00022741"/>
    </source>
</evidence>
<evidence type="ECO:0000256" key="7">
    <source>
        <dbReference type="ARBA" id="ARBA00022692"/>
    </source>
</evidence>
<evidence type="ECO:0000256" key="11">
    <source>
        <dbReference type="ARBA" id="ARBA00022989"/>
    </source>
</evidence>
<evidence type="ECO:0000259" key="16">
    <source>
        <dbReference type="PROSITE" id="PS50885"/>
    </source>
</evidence>
<evidence type="ECO:0000256" key="2">
    <source>
        <dbReference type="ARBA" id="ARBA00004651"/>
    </source>
</evidence>
<comment type="catalytic activity">
    <reaction evidence="1">
        <text>ATP + protein L-histidine = ADP + protein N-phospho-L-histidine.</text>
        <dbReference type="EC" id="2.7.13.3"/>
    </reaction>
</comment>
<feature type="transmembrane region" description="Helical" evidence="14">
    <location>
        <begin position="202"/>
        <end position="221"/>
    </location>
</feature>
<dbReference type="InterPro" id="IPR036097">
    <property type="entry name" value="HisK_dim/P_sf"/>
</dbReference>
<dbReference type="SMART" id="SM00388">
    <property type="entry name" value="HisKA"/>
    <property type="match status" value="1"/>
</dbReference>
<evidence type="ECO:0000256" key="1">
    <source>
        <dbReference type="ARBA" id="ARBA00000085"/>
    </source>
</evidence>
<protein>
    <recommendedName>
        <fullName evidence="3">histidine kinase</fullName>
        <ecNumber evidence="3">2.7.13.3</ecNumber>
    </recommendedName>
</protein>
<evidence type="ECO:0000256" key="9">
    <source>
        <dbReference type="ARBA" id="ARBA00022777"/>
    </source>
</evidence>
<dbReference type="Pfam" id="PF00672">
    <property type="entry name" value="HAMP"/>
    <property type="match status" value="1"/>
</dbReference>
<evidence type="ECO:0000256" key="3">
    <source>
        <dbReference type="ARBA" id="ARBA00012438"/>
    </source>
</evidence>
<dbReference type="EMBL" id="CACRTR010000023">
    <property type="protein sequence ID" value="VYU76243.1"/>
    <property type="molecule type" value="Genomic_DNA"/>
</dbReference>
<dbReference type="InterPro" id="IPR004358">
    <property type="entry name" value="Sig_transdc_His_kin-like_C"/>
</dbReference>
<dbReference type="Gene3D" id="1.10.287.130">
    <property type="match status" value="1"/>
</dbReference>
<dbReference type="CDD" id="cd06225">
    <property type="entry name" value="HAMP"/>
    <property type="match status" value="1"/>
</dbReference>
<feature type="domain" description="HAMP" evidence="16">
    <location>
        <begin position="222"/>
        <end position="274"/>
    </location>
</feature>
<evidence type="ECO:0000256" key="4">
    <source>
        <dbReference type="ARBA" id="ARBA00022475"/>
    </source>
</evidence>
<reference evidence="17" key="1">
    <citation type="submission" date="2019-11" db="EMBL/GenBank/DDBJ databases">
        <authorList>
            <person name="Feng L."/>
        </authorList>
    </citation>
    <scope>NUCLEOTIDE SEQUENCE</scope>
    <source>
        <strain evidence="17">ElimosumLFYP34</strain>
    </source>
</reference>
<dbReference type="Pfam" id="PF02518">
    <property type="entry name" value="HATPase_c"/>
    <property type="match status" value="1"/>
</dbReference>
<evidence type="ECO:0000256" key="5">
    <source>
        <dbReference type="ARBA" id="ARBA00022553"/>
    </source>
</evidence>
<dbReference type="PANTHER" id="PTHR45528">
    <property type="entry name" value="SENSOR HISTIDINE KINASE CPXA"/>
    <property type="match status" value="1"/>
</dbReference>
<dbReference type="SUPFAM" id="SSF158472">
    <property type="entry name" value="HAMP domain-like"/>
    <property type="match status" value="1"/>
</dbReference>
<name>A0A6N3HJA1_EUBLI</name>
<evidence type="ECO:0000256" key="12">
    <source>
        <dbReference type="ARBA" id="ARBA00023012"/>
    </source>
</evidence>
<proteinExistence type="predicted"/>
<dbReference type="FunFam" id="3.30.565.10:FF:000006">
    <property type="entry name" value="Sensor histidine kinase WalK"/>
    <property type="match status" value="1"/>
</dbReference>
<keyword evidence="13 14" id="KW-0472">Membrane</keyword>
<dbReference type="SUPFAM" id="SSF55874">
    <property type="entry name" value="ATPase domain of HSP90 chaperone/DNA topoisomerase II/histidine kinase"/>
    <property type="match status" value="1"/>
</dbReference>
<keyword evidence="12" id="KW-0902">Two-component regulatory system</keyword>
<accession>A0A6N3HJA1</accession>
<sequence length="505" mass="54277">MRKRSIAFKLGLYFSLALLAFALVAGSVFFLLFKKQNITLTQKQLEDRAAAIANTFGTFISAEGSGGGKHGEGNRGSGTGSGGGNGLGYAAYIRFLDDIAMADVWVVDADHNLVTPTTHEGHQAPASTYNYADLPADAETVVDQAFGGQVTASEGFSGLLNTPTLTVGAPVRDSSGNIQAVVLLHSPVEGIESAANEGFRTLAISLCVALVIGIGFAVLLARSFTKPMKEMQVMAGRLAGGDYTAASHIERQDELGQLAGSLDTLSHQLKLSSEEHERFQKMQQTFFSNISHELKTPVTVLCGSLEALAGGVVTDPDQVAAYHQEMYAESLALKRLVNDLLDLSRLQNAEFRLNLERVNLCDIISEVRRSAQNMAKEKELTVTTEMDTGLYFMQGDYLRLRQLLMIAMSNAIKFSPGGGQIEMCLSENILTITDHGCGISAEDQKHIFERFYKTLSEENAEGTGLGLPIAKEIAERHGIGLTVTSEEGQGTTVTLELPGKETATV</sequence>
<dbReference type="InterPro" id="IPR003594">
    <property type="entry name" value="HATPase_dom"/>
</dbReference>
<comment type="subcellular location">
    <subcellularLocation>
        <location evidence="2">Cell membrane</location>
        <topology evidence="2">Multi-pass membrane protein</topology>
    </subcellularLocation>
</comment>
<dbReference type="PROSITE" id="PS50109">
    <property type="entry name" value="HIS_KIN"/>
    <property type="match status" value="1"/>
</dbReference>
<evidence type="ECO:0000256" key="14">
    <source>
        <dbReference type="SAM" id="Phobius"/>
    </source>
</evidence>
<dbReference type="InterPro" id="IPR050398">
    <property type="entry name" value="HssS/ArlS-like"/>
</dbReference>
<evidence type="ECO:0000313" key="17">
    <source>
        <dbReference type="EMBL" id="VYU76243.1"/>
    </source>
</evidence>
<dbReference type="InterPro" id="IPR003660">
    <property type="entry name" value="HAMP_dom"/>
</dbReference>
<organism evidence="17">
    <name type="scientific">Eubacterium limosum</name>
    <dbReference type="NCBI Taxonomy" id="1736"/>
    <lineage>
        <taxon>Bacteria</taxon>
        <taxon>Bacillati</taxon>
        <taxon>Bacillota</taxon>
        <taxon>Clostridia</taxon>
        <taxon>Eubacteriales</taxon>
        <taxon>Eubacteriaceae</taxon>
        <taxon>Eubacterium</taxon>
    </lineage>
</organism>
<evidence type="ECO:0000256" key="13">
    <source>
        <dbReference type="ARBA" id="ARBA00023136"/>
    </source>
</evidence>
<keyword evidence="11 14" id="KW-1133">Transmembrane helix</keyword>
<dbReference type="CDD" id="cd00075">
    <property type="entry name" value="HATPase"/>
    <property type="match status" value="1"/>
</dbReference>
<keyword evidence="10" id="KW-0067">ATP-binding</keyword>
<keyword evidence="7 14" id="KW-0812">Transmembrane</keyword>
<dbReference type="InterPro" id="IPR005467">
    <property type="entry name" value="His_kinase_dom"/>
</dbReference>
<evidence type="ECO:0000256" key="10">
    <source>
        <dbReference type="ARBA" id="ARBA00022840"/>
    </source>
</evidence>
<keyword evidence="5" id="KW-0597">Phosphoprotein</keyword>
<dbReference type="CDD" id="cd00082">
    <property type="entry name" value="HisKA"/>
    <property type="match status" value="1"/>
</dbReference>
<dbReference type="PRINTS" id="PR00344">
    <property type="entry name" value="BCTRLSENSOR"/>
</dbReference>
<evidence type="ECO:0000259" key="15">
    <source>
        <dbReference type="PROSITE" id="PS50109"/>
    </source>
</evidence>
<dbReference type="GO" id="GO:0005524">
    <property type="term" value="F:ATP binding"/>
    <property type="evidence" value="ECO:0007669"/>
    <property type="project" value="UniProtKB-KW"/>
</dbReference>
<dbReference type="SMART" id="SM00387">
    <property type="entry name" value="HATPase_c"/>
    <property type="match status" value="1"/>
</dbReference>
<dbReference type="SUPFAM" id="SSF47384">
    <property type="entry name" value="Homodimeric domain of signal transducing histidine kinase"/>
    <property type="match status" value="1"/>
</dbReference>
<dbReference type="GO" id="GO:0005886">
    <property type="term" value="C:plasma membrane"/>
    <property type="evidence" value="ECO:0007669"/>
    <property type="project" value="UniProtKB-SubCell"/>
</dbReference>
<feature type="domain" description="Histidine kinase" evidence="15">
    <location>
        <begin position="289"/>
        <end position="501"/>
    </location>
</feature>
<dbReference type="Pfam" id="PF00512">
    <property type="entry name" value="HisKA"/>
    <property type="match status" value="1"/>
</dbReference>
<dbReference type="FunFam" id="1.10.287.130:FF:000001">
    <property type="entry name" value="Two-component sensor histidine kinase"/>
    <property type="match status" value="1"/>
</dbReference>
<dbReference type="AlphaFoldDB" id="A0A6N3HJA1"/>
<keyword evidence="4" id="KW-1003">Cell membrane</keyword>
<dbReference type="SMART" id="SM00304">
    <property type="entry name" value="HAMP"/>
    <property type="match status" value="1"/>
</dbReference>